<evidence type="ECO:0000313" key="3">
    <source>
        <dbReference type="Proteomes" id="UP000242715"/>
    </source>
</evidence>
<dbReference type="EMBL" id="DF973382">
    <property type="protein sequence ID" value="GAU28889.1"/>
    <property type="molecule type" value="Genomic_DNA"/>
</dbReference>
<dbReference type="PANTHER" id="PTHR35046">
    <property type="entry name" value="ZINC KNUCKLE (CCHC-TYPE) FAMILY PROTEIN"/>
    <property type="match status" value="1"/>
</dbReference>
<feature type="coiled-coil region" evidence="1">
    <location>
        <begin position="377"/>
        <end position="411"/>
    </location>
</feature>
<dbReference type="InterPro" id="IPR043128">
    <property type="entry name" value="Rev_trsase/Diguanyl_cyclase"/>
</dbReference>
<dbReference type="InterPro" id="IPR043502">
    <property type="entry name" value="DNA/RNA_pol_sf"/>
</dbReference>
<evidence type="ECO:0000256" key="1">
    <source>
        <dbReference type="SAM" id="Coils"/>
    </source>
</evidence>
<dbReference type="Proteomes" id="UP000242715">
    <property type="component" value="Unassembled WGS sequence"/>
</dbReference>
<protein>
    <submittedName>
        <fullName evidence="2">Uncharacterized protein</fullName>
    </submittedName>
</protein>
<name>A0A2Z6NB47_TRISU</name>
<accession>A0A2Z6NB47</accession>
<evidence type="ECO:0000313" key="2">
    <source>
        <dbReference type="EMBL" id="GAU28889.1"/>
    </source>
</evidence>
<reference evidence="3" key="1">
    <citation type="journal article" date="2017" name="Front. Plant Sci.">
        <title>Climate Clever Clovers: New Paradigm to Reduce the Environmental Footprint of Ruminants by Breeding Low Methanogenic Forages Utilizing Haplotype Variation.</title>
        <authorList>
            <person name="Kaur P."/>
            <person name="Appels R."/>
            <person name="Bayer P.E."/>
            <person name="Keeble-Gagnere G."/>
            <person name="Wang J."/>
            <person name="Hirakawa H."/>
            <person name="Shirasawa K."/>
            <person name="Vercoe P."/>
            <person name="Stefanova K."/>
            <person name="Durmic Z."/>
            <person name="Nichols P."/>
            <person name="Revell C."/>
            <person name="Isobe S.N."/>
            <person name="Edwards D."/>
            <person name="Erskine W."/>
        </authorList>
    </citation>
    <scope>NUCLEOTIDE SEQUENCE [LARGE SCALE GENOMIC DNA]</scope>
    <source>
        <strain evidence="3">cv. Daliak</strain>
    </source>
</reference>
<dbReference type="SUPFAM" id="SSF56672">
    <property type="entry name" value="DNA/RNA polymerases"/>
    <property type="match status" value="1"/>
</dbReference>
<dbReference type="AlphaFoldDB" id="A0A2Z6NB47"/>
<dbReference type="PANTHER" id="PTHR35046:SF26">
    <property type="entry name" value="RNA-DIRECTED DNA POLYMERASE"/>
    <property type="match status" value="1"/>
</dbReference>
<dbReference type="OrthoDB" id="2020560at2759"/>
<sequence>MTSPVPSIIQDLLNELFQGPDHLLHEVETFSSLVDDLRGYSWRLSSHESCFLTRLLRLRAELVDKVTLVFSIEDAERRYRQTMSRTFDQIWLEGRKLELQADIKEDVAKLLEKRPVLLELEYQKANLGGTYSRIMTDMKIVKTCRREIENMCAEAEEAAEFSKGVHVDESKVKAIQEWPTPKNVSEVRSFHGLASFYRRGYSPARGVDRPLGLLASKGYSPRRLDRPLSLIAARELIARVLGPCGVVLAGMDTTSKFTSPESILRFREGYSLYNGDGEDKLVIVETANSKATRAEQAVSDAERKVTEIKKQWVDEVDRLKRTHKEALAEMKGAHGREIAELRKKNADEKASLQTKAAILEAKVTTLEVLRNNLIVSLTQSRKDISELEEDVDELEETNTALKQSMADKYADGFWSSIEQVKILFPELDPDVLAQVDVMKRIKDGKLI</sequence>
<keyword evidence="1" id="KW-0175">Coiled coil</keyword>
<dbReference type="Gene3D" id="3.30.70.270">
    <property type="match status" value="1"/>
</dbReference>
<gene>
    <name evidence="2" type="ORF">TSUD_293410</name>
</gene>
<feature type="coiled-coil region" evidence="1">
    <location>
        <begin position="284"/>
        <end position="329"/>
    </location>
</feature>
<organism evidence="2 3">
    <name type="scientific">Trifolium subterraneum</name>
    <name type="common">Subterranean clover</name>
    <dbReference type="NCBI Taxonomy" id="3900"/>
    <lineage>
        <taxon>Eukaryota</taxon>
        <taxon>Viridiplantae</taxon>
        <taxon>Streptophyta</taxon>
        <taxon>Embryophyta</taxon>
        <taxon>Tracheophyta</taxon>
        <taxon>Spermatophyta</taxon>
        <taxon>Magnoliopsida</taxon>
        <taxon>eudicotyledons</taxon>
        <taxon>Gunneridae</taxon>
        <taxon>Pentapetalae</taxon>
        <taxon>rosids</taxon>
        <taxon>fabids</taxon>
        <taxon>Fabales</taxon>
        <taxon>Fabaceae</taxon>
        <taxon>Papilionoideae</taxon>
        <taxon>50 kb inversion clade</taxon>
        <taxon>NPAAA clade</taxon>
        <taxon>Hologalegina</taxon>
        <taxon>IRL clade</taxon>
        <taxon>Trifolieae</taxon>
        <taxon>Trifolium</taxon>
    </lineage>
</organism>
<proteinExistence type="predicted"/>
<keyword evidence="3" id="KW-1185">Reference proteome</keyword>